<protein>
    <recommendedName>
        <fullName evidence="3">SGNH hydrolase-type esterase domain-containing protein</fullName>
    </recommendedName>
</protein>
<feature type="compositionally biased region" description="Low complexity" evidence="1">
    <location>
        <begin position="1"/>
        <end position="29"/>
    </location>
</feature>
<accession>A0A9P6SX84</accession>
<dbReference type="PANTHER" id="PTHR14209">
    <property type="entry name" value="ISOAMYL ACETATE-HYDROLYZING ESTERASE 1"/>
    <property type="match status" value="1"/>
</dbReference>
<keyword evidence="2" id="KW-0472">Membrane</keyword>
<dbReference type="EMBL" id="JAAAID010001554">
    <property type="protein sequence ID" value="KAG0009564.1"/>
    <property type="molecule type" value="Genomic_DNA"/>
</dbReference>
<feature type="non-terminal residue" evidence="4">
    <location>
        <position position="411"/>
    </location>
</feature>
<dbReference type="Pfam" id="PF13472">
    <property type="entry name" value="Lipase_GDSL_2"/>
    <property type="match status" value="1"/>
</dbReference>
<evidence type="ECO:0000256" key="2">
    <source>
        <dbReference type="SAM" id="Phobius"/>
    </source>
</evidence>
<dbReference type="SUPFAM" id="SSF52266">
    <property type="entry name" value="SGNH hydrolase"/>
    <property type="match status" value="1"/>
</dbReference>
<dbReference type="InterPro" id="IPR045136">
    <property type="entry name" value="Iah1-like"/>
</dbReference>
<evidence type="ECO:0000313" key="5">
    <source>
        <dbReference type="Proteomes" id="UP000703661"/>
    </source>
</evidence>
<sequence length="411" mass="45720">QTTALEGSTTATTTTSTSTASSPSVTSNSNDRTVYYNGQAYEGTGRLPRDAPFTPTYVNAYTFNSAVAFVSLIVTVSFFYFKIIAGILESPQIGPDREFQSSMSYMGPSDQGEPRPMLTPLCPMPEQFQETRKQRGSGDGASDDDNCALFGKIIILADSISTYGYTHATHGWLGSLSDEWVGRADVALRGFPGYNTHWVKSIFPDLLHQETKSVNVAPVKLVIIALGTDDASFPNTRQYVSLDAYKENLRFLTNSIRYPESPNYSPDTQVILVTPAPLHDTMWEASLAAVNKTLDRSNSMTKEYVDACVQVGEELQLPVVNVWHDIQCQVDGTCQLHESERLEDYFMDGFHLQRMGNEVLYKGIMNAVALHYPQLHPVCWPTVFPGYHTESSPEQSILKRHCNNHNNNNKI</sequence>
<reference evidence="4" key="1">
    <citation type="journal article" date="2020" name="Fungal Divers.">
        <title>Resolving the Mortierellaceae phylogeny through synthesis of multi-gene phylogenetics and phylogenomics.</title>
        <authorList>
            <person name="Vandepol N."/>
            <person name="Liber J."/>
            <person name="Desiro A."/>
            <person name="Na H."/>
            <person name="Kennedy M."/>
            <person name="Barry K."/>
            <person name="Grigoriev I.V."/>
            <person name="Miller A.N."/>
            <person name="O'Donnell K."/>
            <person name="Stajich J.E."/>
            <person name="Bonito G."/>
        </authorList>
    </citation>
    <scope>NUCLEOTIDE SEQUENCE</scope>
    <source>
        <strain evidence="4">NRRL 2769</strain>
    </source>
</reference>
<name>A0A9P6SX84_9FUNG</name>
<dbReference type="InterPro" id="IPR013830">
    <property type="entry name" value="SGNH_hydro"/>
</dbReference>
<dbReference type="PANTHER" id="PTHR14209:SF19">
    <property type="entry name" value="ISOAMYL ACETATE-HYDROLYZING ESTERASE 1 HOMOLOG"/>
    <property type="match status" value="1"/>
</dbReference>
<dbReference type="InterPro" id="IPR036514">
    <property type="entry name" value="SGNH_hydro_sf"/>
</dbReference>
<dbReference type="CDD" id="cd01838">
    <property type="entry name" value="Isoamyl_acetate_hydrolase_like"/>
    <property type="match status" value="1"/>
</dbReference>
<evidence type="ECO:0000313" key="4">
    <source>
        <dbReference type="EMBL" id="KAG0009564.1"/>
    </source>
</evidence>
<comment type="caution">
    <text evidence="4">The sequence shown here is derived from an EMBL/GenBank/DDBJ whole genome shotgun (WGS) entry which is preliminary data.</text>
</comment>
<dbReference type="Gene3D" id="3.40.50.1110">
    <property type="entry name" value="SGNH hydrolase"/>
    <property type="match status" value="1"/>
</dbReference>
<feature type="region of interest" description="Disordered" evidence="1">
    <location>
        <begin position="1"/>
        <end position="33"/>
    </location>
</feature>
<keyword evidence="2" id="KW-1133">Transmembrane helix</keyword>
<gene>
    <name evidence="4" type="ORF">BGZ80_002266</name>
</gene>
<keyword evidence="5" id="KW-1185">Reference proteome</keyword>
<feature type="domain" description="SGNH hydrolase-type esterase" evidence="3">
    <location>
        <begin position="158"/>
        <end position="358"/>
    </location>
</feature>
<dbReference type="Proteomes" id="UP000703661">
    <property type="component" value="Unassembled WGS sequence"/>
</dbReference>
<keyword evidence="2" id="KW-0812">Transmembrane</keyword>
<organism evidence="4 5">
    <name type="scientific">Entomortierella chlamydospora</name>
    <dbReference type="NCBI Taxonomy" id="101097"/>
    <lineage>
        <taxon>Eukaryota</taxon>
        <taxon>Fungi</taxon>
        <taxon>Fungi incertae sedis</taxon>
        <taxon>Mucoromycota</taxon>
        <taxon>Mortierellomycotina</taxon>
        <taxon>Mortierellomycetes</taxon>
        <taxon>Mortierellales</taxon>
        <taxon>Mortierellaceae</taxon>
        <taxon>Entomortierella</taxon>
    </lineage>
</organism>
<evidence type="ECO:0000256" key="1">
    <source>
        <dbReference type="SAM" id="MobiDB-lite"/>
    </source>
</evidence>
<feature type="transmembrane region" description="Helical" evidence="2">
    <location>
        <begin position="61"/>
        <end position="81"/>
    </location>
</feature>
<dbReference type="AlphaFoldDB" id="A0A9P6SX84"/>
<proteinExistence type="predicted"/>
<evidence type="ECO:0000259" key="3">
    <source>
        <dbReference type="Pfam" id="PF13472"/>
    </source>
</evidence>